<dbReference type="InterPro" id="IPR014535">
    <property type="entry name" value="Hpre_diP_synt_I"/>
</dbReference>
<dbReference type="PIRSF" id="PIRSF027391">
    <property type="entry name" value="Hpre_diP_synt_I"/>
    <property type="match status" value="1"/>
</dbReference>
<protein>
    <submittedName>
        <fullName evidence="2">Gx transporter family protein</fullName>
    </submittedName>
</protein>
<dbReference type="InterPro" id="IPR010898">
    <property type="entry name" value="Hpre_diP_synth_I"/>
</dbReference>
<feature type="transmembrane region" description="Helical" evidence="1">
    <location>
        <begin position="129"/>
        <end position="151"/>
    </location>
</feature>
<name>A0A9D0ZWN3_9FIRM</name>
<dbReference type="EMBL" id="DVFT01000139">
    <property type="protein sequence ID" value="HIQ96775.1"/>
    <property type="molecule type" value="Genomic_DNA"/>
</dbReference>
<feature type="transmembrane region" description="Helical" evidence="1">
    <location>
        <begin position="63"/>
        <end position="88"/>
    </location>
</feature>
<evidence type="ECO:0000313" key="2">
    <source>
        <dbReference type="EMBL" id="HIQ96775.1"/>
    </source>
</evidence>
<proteinExistence type="predicted"/>
<evidence type="ECO:0000313" key="3">
    <source>
        <dbReference type="Proteomes" id="UP000886886"/>
    </source>
</evidence>
<keyword evidence="1" id="KW-0472">Membrane</keyword>
<dbReference type="Pfam" id="PF07456">
    <property type="entry name" value="Hpre_diP_synt_I"/>
    <property type="match status" value="1"/>
</dbReference>
<dbReference type="AlphaFoldDB" id="A0A9D0ZWN3"/>
<comment type="caution">
    <text evidence="2">The sequence shown here is derived from an EMBL/GenBank/DDBJ whole genome shotgun (WGS) entry which is preliminary data.</text>
</comment>
<gene>
    <name evidence="2" type="ORF">IAB26_09450</name>
</gene>
<dbReference type="Gene3D" id="1.10.1760.20">
    <property type="match status" value="1"/>
</dbReference>
<reference evidence="2" key="2">
    <citation type="journal article" date="2021" name="PeerJ">
        <title>Extensive microbial diversity within the chicken gut microbiome revealed by metagenomics and culture.</title>
        <authorList>
            <person name="Gilroy R."/>
            <person name="Ravi A."/>
            <person name="Getino M."/>
            <person name="Pursley I."/>
            <person name="Horton D.L."/>
            <person name="Alikhan N.F."/>
            <person name="Baker D."/>
            <person name="Gharbi K."/>
            <person name="Hall N."/>
            <person name="Watson M."/>
            <person name="Adriaenssens E.M."/>
            <person name="Foster-Nyarko E."/>
            <person name="Jarju S."/>
            <person name="Secka A."/>
            <person name="Antonio M."/>
            <person name="Oren A."/>
            <person name="Chaudhuri R.R."/>
            <person name="La Ragione R."/>
            <person name="Hildebrand F."/>
            <person name="Pallen M.J."/>
        </authorList>
    </citation>
    <scope>NUCLEOTIDE SEQUENCE</scope>
    <source>
        <strain evidence="2">ChiSjej3B21-11622</strain>
    </source>
</reference>
<evidence type="ECO:0000256" key="1">
    <source>
        <dbReference type="SAM" id="Phobius"/>
    </source>
</evidence>
<accession>A0A9D0ZWN3</accession>
<keyword evidence="1" id="KW-0812">Transmembrane</keyword>
<dbReference type="Proteomes" id="UP000886886">
    <property type="component" value="Unassembled WGS sequence"/>
</dbReference>
<keyword evidence="1" id="KW-1133">Transmembrane helix</keyword>
<organism evidence="2 3">
    <name type="scientific">Candidatus Limivivens merdigallinarum</name>
    <dbReference type="NCBI Taxonomy" id="2840859"/>
    <lineage>
        <taxon>Bacteria</taxon>
        <taxon>Bacillati</taxon>
        <taxon>Bacillota</taxon>
        <taxon>Clostridia</taxon>
        <taxon>Lachnospirales</taxon>
        <taxon>Lachnospiraceae</taxon>
        <taxon>Lachnospiraceae incertae sedis</taxon>
        <taxon>Candidatus Limivivens</taxon>
    </lineage>
</organism>
<sequence>MGKRTALLGVLTALALILSYVESLIPIPLPIPGIKLGLANIVSIAALYRLGVKEGFAISFIRILLSGLLFGNLFSIVYSLSGGVLSYLTAFLLYRTQQFSVAGVSMGAAVAHNLGQLIVASLVLENAGVFYYGPPLMVAGLVTGLVTGLILMEVLKRLRKEEAL</sequence>
<reference evidence="2" key="1">
    <citation type="submission" date="2020-10" db="EMBL/GenBank/DDBJ databases">
        <authorList>
            <person name="Gilroy R."/>
        </authorList>
    </citation>
    <scope>NUCLEOTIDE SEQUENCE</scope>
    <source>
        <strain evidence="2">ChiSjej3B21-11622</strain>
    </source>
</reference>